<keyword evidence="2" id="KW-1185">Reference proteome</keyword>
<evidence type="ECO:0000313" key="2">
    <source>
        <dbReference type="Proteomes" id="UP001054945"/>
    </source>
</evidence>
<name>A0AAV4V4H7_CAEEX</name>
<dbReference type="AlphaFoldDB" id="A0AAV4V4H7"/>
<sequence>MSSETIDTLIPNINDILNELLFRCPLDIRIVICIRIGQYQFFSVDRQRRCEKVSKESILKAEGWPEVISTPKRPGRDLEHAEGRKCAILSPRLKIKEKKWCPSTPSIIRQQGKC</sequence>
<reference evidence="1 2" key="1">
    <citation type="submission" date="2021-06" db="EMBL/GenBank/DDBJ databases">
        <title>Caerostris extrusa draft genome.</title>
        <authorList>
            <person name="Kono N."/>
            <person name="Arakawa K."/>
        </authorList>
    </citation>
    <scope>NUCLEOTIDE SEQUENCE [LARGE SCALE GENOMIC DNA]</scope>
</reference>
<evidence type="ECO:0000313" key="1">
    <source>
        <dbReference type="EMBL" id="GIY65036.1"/>
    </source>
</evidence>
<proteinExistence type="predicted"/>
<dbReference type="Proteomes" id="UP001054945">
    <property type="component" value="Unassembled WGS sequence"/>
</dbReference>
<accession>A0AAV4V4H7</accession>
<dbReference type="EMBL" id="BPLR01013953">
    <property type="protein sequence ID" value="GIY65036.1"/>
    <property type="molecule type" value="Genomic_DNA"/>
</dbReference>
<organism evidence="1 2">
    <name type="scientific">Caerostris extrusa</name>
    <name type="common">Bark spider</name>
    <name type="synonym">Caerostris bankana</name>
    <dbReference type="NCBI Taxonomy" id="172846"/>
    <lineage>
        <taxon>Eukaryota</taxon>
        <taxon>Metazoa</taxon>
        <taxon>Ecdysozoa</taxon>
        <taxon>Arthropoda</taxon>
        <taxon>Chelicerata</taxon>
        <taxon>Arachnida</taxon>
        <taxon>Araneae</taxon>
        <taxon>Araneomorphae</taxon>
        <taxon>Entelegynae</taxon>
        <taxon>Araneoidea</taxon>
        <taxon>Araneidae</taxon>
        <taxon>Caerostris</taxon>
    </lineage>
</organism>
<gene>
    <name evidence="1" type="ORF">CEXT_184421</name>
</gene>
<protein>
    <submittedName>
        <fullName evidence="1">Uncharacterized protein</fullName>
    </submittedName>
</protein>
<comment type="caution">
    <text evidence="1">The sequence shown here is derived from an EMBL/GenBank/DDBJ whole genome shotgun (WGS) entry which is preliminary data.</text>
</comment>